<protein>
    <submittedName>
        <fullName evidence="4">NADPH:quinone reductase-like Zn-dependent oxidoreductase</fullName>
    </submittedName>
</protein>
<dbReference type="Gene3D" id="3.90.180.10">
    <property type="entry name" value="Medium-chain alcohol dehydrogenases, catalytic domain"/>
    <property type="match status" value="2"/>
</dbReference>
<organism evidence="4 5">
    <name type="scientific">Actinoplanes octamycinicus</name>
    <dbReference type="NCBI Taxonomy" id="135948"/>
    <lineage>
        <taxon>Bacteria</taxon>
        <taxon>Bacillati</taxon>
        <taxon>Actinomycetota</taxon>
        <taxon>Actinomycetes</taxon>
        <taxon>Micromonosporales</taxon>
        <taxon>Micromonosporaceae</taxon>
        <taxon>Actinoplanes</taxon>
    </lineage>
</organism>
<dbReference type="AlphaFoldDB" id="A0A7W7H1M7"/>
<evidence type="ECO:0000259" key="3">
    <source>
        <dbReference type="SMART" id="SM00829"/>
    </source>
</evidence>
<dbReference type="EMBL" id="JACHNB010000001">
    <property type="protein sequence ID" value="MBB4742340.1"/>
    <property type="molecule type" value="Genomic_DNA"/>
</dbReference>
<comment type="caution">
    <text evidence="4">The sequence shown here is derived from an EMBL/GenBank/DDBJ whole genome shotgun (WGS) entry which is preliminary data.</text>
</comment>
<dbReference type="SMART" id="SM00829">
    <property type="entry name" value="PKS_ER"/>
    <property type="match status" value="1"/>
</dbReference>
<dbReference type="RefSeq" id="WP_185042719.1">
    <property type="nucleotide sequence ID" value="NZ_BAABFG010000005.1"/>
</dbReference>
<reference evidence="4 5" key="1">
    <citation type="submission" date="2020-08" db="EMBL/GenBank/DDBJ databases">
        <title>Sequencing the genomes of 1000 actinobacteria strains.</title>
        <authorList>
            <person name="Klenk H.-P."/>
        </authorList>
    </citation>
    <scope>NUCLEOTIDE SEQUENCE [LARGE SCALE GENOMIC DNA]</scope>
    <source>
        <strain evidence="4 5">DSM 45809</strain>
    </source>
</reference>
<keyword evidence="2" id="KW-0560">Oxidoreductase</keyword>
<keyword evidence="5" id="KW-1185">Reference proteome</keyword>
<dbReference type="Pfam" id="PF13602">
    <property type="entry name" value="ADH_zinc_N_2"/>
    <property type="match status" value="1"/>
</dbReference>
<dbReference type="SUPFAM" id="SSF51735">
    <property type="entry name" value="NAD(P)-binding Rossmann-fold domains"/>
    <property type="match status" value="1"/>
</dbReference>
<evidence type="ECO:0000313" key="5">
    <source>
        <dbReference type="Proteomes" id="UP000546162"/>
    </source>
</evidence>
<feature type="domain" description="Enoyl reductase (ER)" evidence="3">
    <location>
        <begin position="10"/>
        <end position="280"/>
    </location>
</feature>
<dbReference type="Proteomes" id="UP000546162">
    <property type="component" value="Unassembled WGS sequence"/>
</dbReference>
<gene>
    <name evidence="4" type="ORF">BJY16_005799</name>
</gene>
<sequence length="285" mass="28946">MTNEEMVAVGVTRFGEEPRPLRVPVRAAGAGEVLVRVAAAAVNPADVGMVAGTYPWDEPVRFPLVPGYDVAGTDAATGEPVLAFTAHKATQAGGYAEFVTLPAELVVPLPPAVDPVAAAPLPLAGLTAAQLLDAVGEAKTLLINGPGGAIGSLLAQLATERGITVVPVTEPGPVDAAVDVAGGAVARAAFDRVRDGGRYLTVVPEFWVPGGPFTGERGITPEVLAVSYDREQLAGLVARLAAGELVARVGAVLPLHEAARAHRIVGRAAGAPRVSGKVVLVPGDR</sequence>
<dbReference type="InterPro" id="IPR020843">
    <property type="entry name" value="ER"/>
</dbReference>
<dbReference type="SUPFAM" id="SSF50129">
    <property type="entry name" value="GroES-like"/>
    <property type="match status" value="1"/>
</dbReference>
<name>A0A7W7H1M7_9ACTN</name>
<dbReference type="InterPro" id="IPR011032">
    <property type="entry name" value="GroES-like_sf"/>
</dbReference>
<evidence type="ECO:0000256" key="2">
    <source>
        <dbReference type="ARBA" id="ARBA00023002"/>
    </source>
</evidence>
<dbReference type="GO" id="GO:0070402">
    <property type="term" value="F:NADPH binding"/>
    <property type="evidence" value="ECO:0007669"/>
    <property type="project" value="TreeGrafter"/>
</dbReference>
<evidence type="ECO:0000256" key="1">
    <source>
        <dbReference type="ARBA" id="ARBA00022857"/>
    </source>
</evidence>
<proteinExistence type="predicted"/>
<dbReference type="PANTHER" id="PTHR48106">
    <property type="entry name" value="QUINONE OXIDOREDUCTASE PIG3-RELATED"/>
    <property type="match status" value="1"/>
</dbReference>
<dbReference type="Pfam" id="PF08240">
    <property type="entry name" value="ADH_N"/>
    <property type="match status" value="1"/>
</dbReference>
<keyword evidence="1" id="KW-0521">NADP</keyword>
<dbReference type="InterPro" id="IPR036291">
    <property type="entry name" value="NAD(P)-bd_dom_sf"/>
</dbReference>
<dbReference type="InterPro" id="IPR013154">
    <property type="entry name" value="ADH-like_N"/>
</dbReference>
<dbReference type="GO" id="GO:0016651">
    <property type="term" value="F:oxidoreductase activity, acting on NAD(P)H"/>
    <property type="evidence" value="ECO:0007669"/>
    <property type="project" value="TreeGrafter"/>
</dbReference>
<evidence type="ECO:0000313" key="4">
    <source>
        <dbReference type="EMBL" id="MBB4742340.1"/>
    </source>
</evidence>
<dbReference type="Gene3D" id="3.40.50.720">
    <property type="entry name" value="NAD(P)-binding Rossmann-like Domain"/>
    <property type="match status" value="2"/>
</dbReference>
<accession>A0A7W7H1M7</accession>